<dbReference type="HOGENOM" id="CLU_1243019_0_0_2"/>
<sequence>MDKNTNNIIIPLLLIIITMMGAYILYDKFGSSQTDINNNPINNTPTTDKNYNNSITNNGEYYYITPKEENTTNTRDVENTTPTNNNTNTINYNIDYSKKIPLNSLFMPDLNYFNTIDLTKGSQEGKIKQYKLNNVAINFDIRNYKPDLDNPEYISVQKTNMQFKYGDYIKYTYTTNYGNTTTSYCYVRKIGNYYMIMGFFEINKNTTDLWEKWNKYIFDIYY</sequence>
<dbReference type="AlphaFoldDB" id="A6UW66"/>
<proteinExistence type="predicted"/>
<dbReference type="STRING" id="419665.Maeo_1161"/>
<dbReference type="Proteomes" id="UP000001106">
    <property type="component" value="Chromosome"/>
</dbReference>
<name>A6UW66_META3</name>
<reference evidence="2" key="1">
    <citation type="submission" date="2007-06" db="EMBL/GenBank/DDBJ databases">
        <title>Complete sequence of Methanococcus aeolicus Nankai-3.</title>
        <authorList>
            <consortium name="US DOE Joint Genome Institute"/>
            <person name="Copeland A."/>
            <person name="Lucas S."/>
            <person name="Lapidus A."/>
            <person name="Barry K."/>
            <person name="Glavina del Rio T."/>
            <person name="Dalin E."/>
            <person name="Tice H."/>
            <person name="Pitluck S."/>
            <person name="Chain P."/>
            <person name="Malfatti S."/>
            <person name="Shin M."/>
            <person name="Vergez L."/>
            <person name="Schmutz J."/>
            <person name="Larimer F."/>
            <person name="Land M."/>
            <person name="Hauser L."/>
            <person name="Kyrpides N."/>
            <person name="Lykidis A."/>
            <person name="Sieprawska-Lupa M."/>
            <person name="Whitman W.B."/>
            <person name="Richardson P."/>
        </authorList>
    </citation>
    <scope>NUCLEOTIDE SEQUENCE [LARGE SCALE GENOMIC DNA]</scope>
    <source>
        <strain evidence="2">Nankai-3</strain>
    </source>
</reference>
<gene>
    <name evidence="2" type="ordered locus">Maeo_1161</name>
</gene>
<dbReference type="eggNOG" id="arCOG08265">
    <property type="taxonomic scope" value="Archaea"/>
</dbReference>
<evidence type="ECO:0000313" key="3">
    <source>
        <dbReference type="Proteomes" id="UP000001106"/>
    </source>
</evidence>
<keyword evidence="1" id="KW-1133">Transmembrane helix</keyword>
<accession>A6UW66</accession>
<evidence type="ECO:0000256" key="1">
    <source>
        <dbReference type="SAM" id="Phobius"/>
    </source>
</evidence>
<keyword evidence="1" id="KW-0812">Transmembrane</keyword>
<protein>
    <submittedName>
        <fullName evidence="2">Uncharacterized protein</fullName>
    </submittedName>
</protein>
<keyword evidence="1" id="KW-0472">Membrane</keyword>
<dbReference type="KEGG" id="mae:Maeo_1161"/>
<organism evidence="2 3">
    <name type="scientific">Methanococcus aeolicus (strain ATCC BAA-1280 / DSM 17508 / OCM 812 / Nankai-3)</name>
    <dbReference type="NCBI Taxonomy" id="419665"/>
    <lineage>
        <taxon>Archaea</taxon>
        <taxon>Methanobacteriati</taxon>
        <taxon>Methanobacteriota</taxon>
        <taxon>Methanomada group</taxon>
        <taxon>Methanococci</taxon>
        <taxon>Methanococcales</taxon>
        <taxon>Methanococcaceae</taxon>
        <taxon>Methanococcus</taxon>
    </lineage>
</organism>
<feature type="transmembrane region" description="Helical" evidence="1">
    <location>
        <begin position="7"/>
        <end position="26"/>
    </location>
</feature>
<evidence type="ECO:0000313" key="2">
    <source>
        <dbReference type="EMBL" id="ABR56738.1"/>
    </source>
</evidence>
<keyword evidence="3" id="KW-1185">Reference proteome</keyword>
<dbReference type="EMBL" id="CP000743">
    <property type="protein sequence ID" value="ABR56738.1"/>
    <property type="molecule type" value="Genomic_DNA"/>
</dbReference>